<feature type="domain" description="Nephrocystin 3-like N-terminal" evidence="3">
    <location>
        <begin position="437"/>
        <end position="612"/>
    </location>
</feature>
<dbReference type="SUPFAM" id="SSF52540">
    <property type="entry name" value="P-loop containing nucleoside triphosphate hydrolases"/>
    <property type="match status" value="1"/>
</dbReference>
<dbReference type="InterPro" id="IPR029058">
    <property type="entry name" value="AB_hydrolase_fold"/>
</dbReference>
<evidence type="ECO:0000259" key="3">
    <source>
        <dbReference type="Pfam" id="PF24883"/>
    </source>
</evidence>
<dbReference type="Pfam" id="PF24883">
    <property type="entry name" value="NPHP3_N"/>
    <property type="match status" value="1"/>
</dbReference>
<dbReference type="PANTHER" id="PTHR10039:SF5">
    <property type="entry name" value="NACHT DOMAIN-CONTAINING PROTEIN"/>
    <property type="match status" value="1"/>
</dbReference>
<evidence type="ECO:0000313" key="4">
    <source>
        <dbReference type="EMBL" id="KAA8635589.1"/>
    </source>
</evidence>
<dbReference type="VEuPathDB" id="FungiDB:SMAC_08707"/>
<dbReference type="PANTHER" id="PTHR10039">
    <property type="entry name" value="AMELOGENIN"/>
    <property type="match status" value="1"/>
</dbReference>
<keyword evidence="1" id="KW-0677">Repeat</keyword>
<dbReference type="Gene3D" id="3.40.50.300">
    <property type="entry name" value="P-loop containing nucleotide triphosphate hydrolases"/>
    <property type="match status" value="1"/>
</dbReference>
<organism evidence="4 5">
    <name type="scientific">Sordaria macrospora</name>
    <dbReference type="NCBI Taxonomy" id="5147"/>
    <lineage>
        <taxon>Eukaryota</taxon>
        <taxon>Fungi</taxon>
        <taxon>Dikarya</taxon>
        <taxon>Ascomycota</taxon>
        <taxon>Pezizomycotina</taxon>
        <taxon>Sordariomycetes</taxon>
        <taxon>Sordariomycetidae</taxon>
        <taxon>Sordariales</taxon>
        <taxon>Sordariaceae</taxon>
        <taxon>Sordaria</taxon>
    </lineage>
</organism>
<accession>A0A8S9A142</accession>
<dbReference type="InterPro" id="IPR056884">
    <property type="entry name" value="NPHP3-like_N"/>
</dbReference>
<dbReference type="InterPro" id="IPR027417">
    <property type="entry name" value="P-loop_NTPase"/>
</dbReference>
<gene>
    <name evidence="4" type="ORF">SMACR_12835</name>
</gene>
<dbReference type="EMBL" id="NMPR01000011">
    <property type="protein sequence ID" value="KAA8635589.1"/>
    <property type="molecule type" value="Genomic_DNA"/>
</dbReference>
<name>A0A8S9A142_SORMA</name>
<evidence type="ECO:0000256" key="2">
    <source>
        <dbReference type="SAM" id="MobiDB-lite"/>
    </source>
</evidence>
<dbReference type="SUPFAM" id="SSF53474">
    <property type="entry name" value="alpha/beta-Hydrolases"/>
    <property type="match status" value="1"/>
</dbReference>
<feature type="region of interest" description="Disordered" evidence="2">
    <location>
        <begin position="291"/>
        <end position="314"/>
    </location>
</feature>
<dbReference type="InterPro" id="IPR036770">
    <property type="entry name" value="Ankyrin_rpt-contain_sf"/>
</dbReference>
<dbReference type="Gene3D" id="3.40.50.1820">
    <property type="entry name" value="alpha/beta hydrolase"/>
    <property type="match status" value="1"/>
</dbReference>
<dbReference type="Gene3D" id="1.25.40.20">
    <property type="entry name" value="Ankyrin repeat-containing domain"/>
    <property type="match status" value="2"/>
</dbReference>
<dbReference type="Proteomes" id="UP000433876">
    <property type="component" value="Unassembled WGS sequence"/>
</dbReference>
<comment type="caution">
    <text evidence="4">The sequence shown here is derived from an EMBL/GenBank/DDBJ whole genome shotgun (WGS) entry which is preliminary data.</text>
</comment>
<protein>
    <recommendedName>
        <fullName evidence="3">Nephrocystin 3-like N-terminal domain-containing protein</fullName>
    </recommendedName>
</protein>
<evidence type="ECO:0000256" key="1">
    <source>
        <dbReference type="ARBA" id="ARBA00022737"/>
    </source>
</evidence>
<dbReference type="SUPFAM" id="SSF48403">
    <property type="entry name" value="Ankyrin repeat"/>
    <property type="match status" value="1"/>
</dbReference>
<feature type="region of interest" description="Disordered" evidence="2">
    <location>
        <begin position="922"/>
        <end position="975"/>
    </location>
</feature>
<feature type="compositionally biased region" description="Acidic residues" evidence="2">
    <location>
        <begin position="922"/>
        <end position="973"/>
    </location>
</feature>
<evidence type="ECO:0000313" key="5">
    <source>
        <dbReference type="Proteomes" id="UP000433876"/>
    </source>
</evidence>
<proteinExistence type="predicted"/>
<reference evidence="4 5" key="1">
    <citation type="submission" date="2017-07" db="EMBL/GenBank/DDBJ databases">
        <title>Genome sequence of the Sordaria macrospora wild type strain R19027.</title>
        <authorList>
            <person name="Nowrousian M."/>
            <person name="Teichert I."/>
            <person name="Kueck U."/>
        </authorList>
    </citation>
    <scope>NUCLEOTIDE SEQUENCE [LARGE SCALE GENOMIC DNA]</scope>
    <source>
        <strain evidence="4 5">R19027</strain>
        <tissue evidence="4">Mycelium</tissue>
    </source>
</reference>
<sequence>MSLPPPQKPKVDIIFVHGFTGHPKDTWSLAAEKVKKHRPDVKHDVYWPKDELPKVIPTARILTFGYDTQIRHVLQGQISKNTLKDHARELLAQLKNNRGSDETILRPLVFVSHSLGGLVVREALTVASLRQEVWARSGRYEELVQSTIAILFFGTPHRGADPRNPAYRLLTFAARKIGYKDPAQIVNALLPKLDDYRRHVSLTDFLTLISANNWTVYSLQEEYGLASLGGKQVVEDGSSTLAVESEICRRISDNHMNMCRFHCGSDDHEYQKVVKALVDDILLKIRRQNHAQTRQVGSDPGGSLGQSPPSAPLALNVRHGPYSSLSLGQSVSSDPQYQHNIITGYHLPLGYLPTIVSSSEQQSGPSAQQYVQVRTEEALPDMKSAALPSALDAERKMDIRSQVESKIEQEIKEKMVGLLKFDELGARMADIRPAQMQTCQWFLTNSAYTTWKNGNEGLYDSGFLWIKGKPGTGKSTLMKYLHSVHSRQANCRVVSFFFNARGAELEKLTLGCYRALLFLLLGGREDLWKAMNRVDKAGRSYIVANGWNTGLLTETFKNAVELVAQQQPVECWIDALDECQDSEVEQMVSFFEDLNEFMLSKGLPFRACFASRHYPNIVAKKAVEIVLEEEPHHEDDIAKYFAAKLRLDNYVHKSDIESKILNMPSNIFLWVVLVIPILNQAYARGKIPALSKCLSEVPRDLDALFHSILTRDEEDTQELLRCLQWILCSIIPLQPLELYTAMQLSTSSYSNEHFEAVDPLHSSGGTSCDDKMSTKELQYYVNSVSKGLAEVTTSSTVQFIHESVGDFLLGRSGRSDLLSTIKGFQFGNPGEIHESLKHVCLDHIITAYSAIFSDDSSDSLVSSADHAVKHGIGHYSFLSYAVTNVLLHADQAYHQGISQSVFLQNFPIHKLTCLYNALEGDEGSEDVEGEQDEDDEGDQDEDDGGEQDEDDEGDKDDNVEEVEEGEEDEENEESLSPSMLYLLAQFDAHHLLRDHPELHQQFKLRCGDWGYPWMVAAWNGNTESLRHLVNATGTSSSSSLSLQEVDSLLKGMYRTTPDRDPHPSVRFKEGDSATAARLVAFGHGPLLETFLLQISSRHCECQGSPKEVQTQTQSDPCPTMVQRIVNCRFADDGSTAIFWARTAEALEVLLAYGTNPKAQRHGGQTVLHNTVGKNEDETGMEQLKAICSVQQVKLKLPSLRCSIEPTMENGTEDDLDGIFHSLTPGFDINSQDDWGWTALNVVSGAEPGYSSDDGVVPLLLDTFPDIDIHLRDRRGMFPLLWAVVEGYGTTVDLLLRRYTESDLHHLNRPDNDGRNIVSYAAEHNRYETDGLRLLLAKFPEIDLDTPDNQGWTPLRWALDFGYEFNEEPIWLLLQTNKVNPFHGLGNESSPFQKMVRDAKRHTKDGEYLALDADKILLKMIEIRQNEEIMGGFQLKDEEICRIQEEVAEVQKLLDKTDVEVAEEEEEACTEAKKHGLMSWLRRMKRSQMKIQEQ</sequence>